<dbReference type="Proteomes" id="UP000285290">
    <property type="component" value="Unassembled WGS sequence"/>
</dbReference>
<dbReference type="RefSeq" id="WP_117998209.1">
    <property type="nucleotide sequence ID" value="NZ_QRWI01000022.1"/>
</dbReference>
<comment type="caution">
    <text evidence="1">The sequence shown here is derived from an EMBL/GenBank/DDBJ whole genome shotgun (WGS) entry which is preliminary data.</text>
</comment>
<dbReference type="GO" id="GO:0003676">
    <property type="term" value="F:nucleic acid binding"/>
    <property type="evidence" value="ECO:0007669"/>
    <property type="project" value="InterPro"/>
</dbReference>
<sequence length="978" mass="115314">MLDINKYRLNLYELLYKQPLCNFKIAKDGMDKMKVLFIGDKDKAIETYKTMFWASQYPNCRLEMTYYGSYIDTEYVAGYFGDIDRFPAYDDYVKNGYAEKLIYSNDKDKLCNSDFRYIIIATGDAYKDWEYLVNLEDKYGENDSEENKVVLAVYNDGLADKFTSLNWDKVAKNVTICQFENSEEQINESELKRIAANMNLAYSMMYDQRLNIESNLAEFDKLCREEFDFADTNKYDADSSYASAVSISMKLSYCIEYMMTSEAGVKNNNDGIQILSEAIIKNSDLYKSLYYWEHRRWNAYMVMRGYRQPKNEEWDFVYSDNKKSSDIDSKLHVCLCESGKQLNSDMDKPSFWKSIKKNLEPLDYVSYRCNLIAENKTKELQKSIYNKYSFINSVLFRDLKENIENLFAEVGNANDDYKKSYEYYMQLPEVQSNKTIKNSMEQMNRELNVVITRNKHVDFFKYDAQLVQLIPFVLWYGKKYSEVFVFSNGVAASDVIIPTILYAKKAYFVSDKNTDKYKNVVCRYFKTRGNNTEPEFITYQDMLMIVEGKTIDEYVITGEGENKEEFLTRKREVVNLRYDVKNNKINYQNIFVGLNSQNISVREFIQLQGGDIQEEFRDTLPRKTYAEYESLFWKFSRTKQIGNYRYVPWNKVIKIFTKDSRLEGGKIHINQECINLDISEHKTIYVCDKIIPLENYVNNMLDSFLISMSDYCLIGNYSVMLEEDNIHICFLTYHKEICDIVESYEGQDVDCNVAKLALENKNLQRDNLITQSSKKFIIAYENCKNNYEFKIQYYEELLKELKKFGAIYGYEVENGLLRSVTVKDMRIICNLFEKEGDIFEKITYHRFRNSAYFYDVRNGVYFYWNRNSYDNVQQQKKLKKMVEETASNDIAGLIDADTFCLLHNKVYGAGDNNNYKKTQVSNEIDVIATRGMQAYFVSCKAASEIIMGYELEISNHSKMQVRFRYCALLKKRRIIVMR</sequence>
<evidence type="ECO:0000313" key="2">
    <source>
        <dbReference type="Proteomes" id="UP000285290"/>
    </source>
</evidence>
<dbReference type="InterPro" id="IPR011856">
    <property type="entry name" value="tRNA_endonuc-like_dom_sf"/>
</dbReference>
<organism evidence="1 2">
    <name type="scientific">Agathobacter rectalis</name>
    <dbReference type="NCBI Taxonomy" id="39491"/>
    <lineage>
        <taxon>Bacteria</taxon>
        <taxon>Bacillati</taxon>
        <taxon>Bacillota</taxon>
        <taxon>Clostridia</taxon>
        <taxon>Lachnospirales</taxon>
        <taxon>Lachnospiraceae</taxon>
        <taxon>Agathobacter</taxon>
    </lineage>
</organism>
<name>A0A414IQM1_9FIRM</name>
<dbReference type="AlphaFoldDB" id="A0A414IQM1"/>
<accession>A0A414IQM1</accession>
<gene>
    <name evidence="1" type="ORF">DW753_13400</name>
</gene>
<dbReference type="Gene3D" id="3.40.1350.10">
    <property type="match status" value="1"/>
</dbReference>
<reference evidence="1 2" key="1">
    <citation type="submission" date="2018-08" db="EMBL/GenBank/DDBJ databases">
        <title>A genome reference for cultivated species of the human gut microbiota.</title>
        <authorList>
            <person name="Zou Y."/>
            <person name="Xue W."/>
            <person name="Luo G."/>
        </authorList>
    </citation>
    <scope>NUCLEOTIDE SEQUENCE [LARGE SCALE GENOMIC DNA]</scope>
    <source>
        <strain evidence="1 2">AM29-10</strain>
    </source>
</reference>
<proteinExistence type="predicted"/>
<dbReference type="EMBL" id="QSKC01000023">
    <property type="protein sequence ID" value="RHE30672.1"/>
    <property type="molecule type" value="Genomic_DNA"/>
</dbReference>
<evidence type="ECO:0000313" key="1">
    <source>
        <dbReference type="EMBL" id="RHE30672.1"/>
    </source>
</evidence>
<protein>
    <submittedName>
        <fullName evidence="1">Uncharacterized protein</fullName>
    </submittedName>
</protein>